<evidence type="ECO:0000313" key="7">
    <source>
        <dbReference type="Proteomes" id="UP000251889"/>
    </source>
</evidence>
<dbReference type="Proteomes" id="UP000251889">
    <property type="component" value="Unassembled WGS sequence"/>
</dbReference>
<evidence type="ECO:0000259" key="5">
    <source>
        <dbReference type="Pfam" id="PF14905"/>
    </source>
</evidence>
<feature type="domain" description="TonB-dependent receptor plug" evidence="4">
    <location>
        <begin position="140"/>
        <end position="211"/>
    </location>
</feature>
<dbReference type="Pfam" id="PF13620">
    <property type="entry name" value="CarboxypepD_reg"/>
    <property type="match status" value="1"/>
</dbReference>
<evidence type="ECO:0000256" key="3">
    <source>
        <dbReference type="ARBA" id="ARBA00023237"/>
    </source>
</evidence>
<protein>
    <submittedName>
        <fullName evidence="6">TonB-dependent receptor</fullName>
    </submittedName>
</protein>
<dbReference type="EMBL" id="QMFY01000008">
    <property type="protein sequence ID" value="RAW00026.1"/>
    <property type="molecule type" value="Genomic_DNA"/>
</dbReference>
<reference evidence="6 7" key="1">
    <citation type="submission" date="2018-06" db="EMBL/GenBank/DDBJ databases">
        <title>Chryseolinea flavus sp. nov., a member of the phylum Bacteroidetes isolated from soil.</title>
        <authorList>
            <person name="Li Y."/>
            <person name="Wang J."/>
        </authorList>
    </citation>
    <scope>NUCLEOTIDE SEQUENCE [LARGE SCALE GENOMIC DNA]</scope>
    <source>
        <strain evidence="6 7">SDU1-6</strain>
    </source>
</reference>
<keyword evidence="7" id="KW-1185">Reference proteome</keyword>
<dbReference type="OrthoDB" id="905812at2"/>
<dbReference type="AlphaFoldDB" id="A0A364Y2M1"/>
<dbReference type="Gene3D" id="2.60.40.1120">
    <property type="entry name" value="Carboxypeptidase-like, regulatory domain"/>
    <property type="match status" value="1"/>
</dbReference>
<dbReference type="SUPFAM" id="SSF49464">
    <property type="entry name" value="Carboxypeptidase regulatory domain-like"/>
    <property type="match status" value="1"/>
</dbReference>
<proteinExistence type="predicted"/>
<sequence>MNRLLPTIIIVLLSTVSLLAQQISIKGTVTDEQNTPVPFASTALYNLDSALVTGTVSDETGSFTINTTPGSYYLKVTFLAYQEKTIGNLSLSADVNLGNIVLQSSPQLLNEVEVVAQKSSMELQLDKRVFNVGQDLSNAGGSASDVLSNIPSVSVDVDGSVSLRGSENVRILIDGKPSGLILRSPDALKNLQGNMIERVEVITNPSSRYDAAGEVGIINIVLKKNKANGINGTFTLTGGIPALYGGSYSINVRQKNINFFSSYGASYRSTKGYSRSYQDFPTSDTSYTQNGDLRSKELSHNITGGLDYYINDFNTLTGSLQYNWSDGVNNSKLTYNDFQNGQLFNTVIRTDREEEDEENIEGSINYRKTFEQKGREFTLDYKYIKSVDAEHSNYLQQSTEGTSIIQRGDNDSREKNWLIQSDYIHPIGNSGKIESGLKTTTRVVDNDYALENQDNDGEWTSLPAFNNNMVYTERIHAGYVMAGNKFGKVSAQAGLRGEYSDIKTELTETNDINHREYFNLFPSVNLGYEFTPDRTFQLSYSYRINRPEFRDLLPFSNFTDSRVFFVGNPNLNPEYTHAYETSYLLNWEGGSILSSLYYRARKGVIQRINELNSDGTTFIIPVNLATQDAYGFEFNLSLTPTKWWQVNTNANLYRAITEGKYQDETLYSDTYTMNGRVMSKLTFQKAFEFQASFNYNAPRITTQGKQRSSYSLDLAASRDILKGKGTLTANVRDLLNTRLRRSITDIPEYYSSSTSQRRGRQFAITFTYRLNRVKDKERKANGDNGGDMMED</sequence>
<keyword evidence="6" id="KW-0675">Receptor</keyword>
<dbReference type="InterPro" id="IPR041700">
    <property type="entry name" value="OMP_b-brl_3"/>
</dbReference>
<organism evidence="6 7">
    <name type="scientific">Pseudochryseolinea flava</name>
    <dbReference type="NCBI Taxonomy" id="2059302"/>
    <lineage>
        <taxon>Bacteria</taxon>
        <taxon>Pseudomonadati</taxon>
        <taxon>Bacteroidota</taxon>
        <taxon>Cytophagia</taxon>
        <taxon>Cytophagales</taxon>
        <taxon>Fulvivirgaceae</taxon>
        <taxon>Pseudochryseolinea</taxon>
    </lineage>
</organism>
<dbReference type="GO" id="GO:0009279">
    <property type="term" value="C:cell outer membrane"/>
    <property type="evidence" value="ECO:0007669"/>
    <property type="project" value="UniProtKB-SubCell"/>
</dbReference>
<evidence type="ECO:0000313" key="6">
    <source>
        <dbReference type="EMBL" id="RAW00026.1"/>
    </source>
</evidence>
<gene>
    <name evidence="6" type="ORF">DQQ10_15835</name>
</gene>
<comment type="subcellular location">
    <subcellularLocation>
        <location evidence="1">Cell outer membrane</location>
    </subcellularLocation>
</comment>
<evidence type="ECO:0000256" key="1">
    <source>
        <dbReference type="ARBA" id="ARBA00004442"/>
    </source>
</evidence>
<comment type="caution">
    <text evidence="6">The sequence shown here is derived from an EMBL/GenBank/DDBJ whole genome shotgun (WGS) entry which is preliminary data.</text>
</comment>
<dbReference type="InterPro" id="IPR012910">
    <property type="entry name" value="Plug_dom"/>
</dbReference>
<dbReference type="RefSeq" id="WP_112747864.1">
    <property type="nucleotide sequence ID" value="NZ_QMFY01000008.1"/>
</dbReference>
<dbReference type="InterPro" id="IPR036942">
    <property type="entry name" value="Beta-barrel_TonB_sf"/>
</dbReference>
<keyword evidence="2" id="KW-0472">Membrane</keyword>
<keyword evidence="3" id="KW-0998">Cell outer membrane</keyword>
<feature type="domain" description="Outer membrane protein beta-barrel" evidence="5">
    <location>
        <begin position="368"/>
        <end position="768"/>
    </location>
</feature>
<evidence type="ECO:0000259" key="4">
    <source>
        <dbReference type="Pfam" id="PF07715"/>
    </source>
</evidence>
<dbReference type="PANTHER" id="PTHR40980:SF4">
    <property type="entry name" value="TONB-DEPENDENT RECEPTOR-LIKE BETA-BARREL DOMAIN-CONTAINING PROTEIN"/>
    <property type="match status" value="1"/>
</dbReference>
<dbReference type="PANTHER" id="PTHR40980">
    <property type="entry name" value="PLUG DOMAIN-CONTAINING PROTEIN"/>
    <property type="match status" value="1"/>
</dbReference>
<dbReference type="Gene3D" id="2.40.170.20">
    <property type="entry name" value="TonB-dependent receptor, beta-barrel domain"/>
    <property type="match status" value="1"/>
</dbReference>
<dbReference type="InterPro" id="IPR008969">
    <property type="entry name" value="CarboxyPept-like_regulatory"/>
</dbReference>
<dbReference type="SUPFAM" id="SSF56935">
    <property type="entry name" value="Porins"/>
    <property type="match status" value="1"/>
</dbReference>
<accession>A0A364Y2M1</accession>
<dbReference type="Gene3D" id="2.170.130.10">
    <property type="entry name" value="TonB-dependent receptor, plug domain"/>
    <property type="match status" value="1"/>
</dbReference>
<name>A0A364Y2M1_9BACT</name>
<dbReference type="InterPro" id="IPR037066">
    <property type="entry name" value="Plug_dom_sf"/>
</dbReference>
<evidence type="ECO:0000256" key="2">
    <source>
        <dbReference type="ARBA" id="ARBA00023136"/>
    </source>
</evidence>
<dbReference type="Pfam" id="PF14905">
    <property type="entry name" value="OMP_b-brl_3"/>
    <property type="match status" value="1"/>
</dbReference>
<dbReference type="Pfam" id="PF07715">
    <property type="entry name" value="Plug"/>
    <property type="match status" value="1"/>
</dbReference>